<dbReference type="InterPro" id="IPR043451">
    <property type="entry name" value="Myocardin-like"/>
</dbReference>
<evidence type="ECO:0000256" key="4">
    <source>
        <dbReference type="PROSITE-ProRule" id="PRU00401"/>
    </source>
</evidence>
<feature type="region of interest" description="Disordered" evidence="5">
    <location>
        <begin position="133"/>
        <end position="161"/>
    </location>
</feature>
<dbReference type="AlphaFoldDB" id="A0A8A1L9P2"/>
<feature type="repeat" description="RPEL" evidence="4">
    <location>
        <begin position="135"/>
        <end position="160"/>
    </location>
</feature>
<dbReference type="PANTHER" id="PTHR22793:SF12">
    <property type="entry name" value="MYOCARDIN-RELATED TRANSCRIPTION FACTOR, ISOFORM H"/>
    <property type="match status" value="1"/>
</dbReference>
<evidence type="ECO:0000256" key="3">
    <source>
        <dbReference type="ARBA" id="ARBA00023242"/>
    </source>
</evidence>
<feature type="repeat" description="RPEL" evidence="4">
    <location>
        <begin position="179"/>
        <end position="204"/>
    </location>
</feature>
<reference evidence="6" key="1">
    <citation type="submission" date="2021-01" db="EMBL/GenBank/DDBJ databases">
        <title>Chromosome-level genome assembly of a human fungal pathogen reveals clustering of transcriptionally co-regulated genes.</title>
        <authorList>
            <person name="Voorhies M."/>
            <person name="Cohen S."/>
            <person name="Shea T.P."/>
            <person name="Petrus S."/>
            <person name="Munoz J.F."/>
            <person name="Poplawski S."/>
            <person name="Goldman W.E."/>
            <person name="Michael T."/>
            <person name="Cuomo C.A."/>
            <person name="Sil A."/>
            <person name="Beyhan S."/>
        </authorList>
    </citation>
    <scope>NUCLEOTIDE SEQUENCE</scope>
    <source>
        <strain evidence="6">H88</strain>
    </source>
</reference>
<dbReference type="GO" id="GO:0003713">
    <property type="term" value="F:transcription coactivator activity"/>
    <property type="evidence" value="ECO:0007669"/>
    <property type="project" value="TreeGrafter"/>
</dbReference>
<dbReference type="InterPro" id="IPR004018">
    <property type="entry name" value="RPEL_repeat"/>
</dbReference>
<keyword evidence="2" id="KW-0677">Repeat</keyword>
<evidence type="ECO:0000256" key="5">
    <source>
        <dbReference type="SAM" id="MobiDB-lite"/>
    </source>
</evidence>
<dbReference type="SMART" id="SM00707">
    <property type="entry name" value="RPEL"/>
    <property type="match status" value="3"/>
</dbReference>
<dbReference type="VEuPathDB" id="FungiDB:I7I53_11442"/>
<name>A0A8A1L9P2_AJEC8</name>
<comment type="subcellular location">
    <subcellularLocation>
        <location evidence="1">Nucleus</location>
    </subcellularLocation>
</comment>
<organism evidence="6 7">
    <name type="scientific">Ajellomyces capsulatus (strain H88)</name>
    <name type="common">Darling's disease fungus</name>
    <name type="synonym">Histoplasma capsulatum</name>
    <dbReference type="NCBI Taxonomy" id="544711"/>
    <lineage>
        <taxon>Eukaryota</taxon>
        <taxon>Fungi</taxon>
        <taxon>Dikarya</taxon>
        <taxon>Ascomycota</taxon>
        <taxon>Pezizomycotina</taxon>
        <taxon>Eurotiomycetes</taxon>
        <taxon>Eurotiomycetidae</taxon>
        <taxon>Onygenales</taxon>
        <taxon>Ajellomycetaceae</taxon>
        <taxon>Histoplasma</taxon>
    </lineage>
</organism>
<dbReference type="Gene3D" id="6.10.150.10">
    <property type="match status" value="1"/>
</dbReference>
<dbReference type="Pfam" id="PF02755">
    <property type="entry name" value="RPEL"/>
    <property type="match status" value="3"/>
</dbReference>
<dbReference type="GO" id="GO:0005634">
    <property type="term" value="C:nucleus"/>
    <property type="evidence" value="ECO:0007669"/>
    <property type="project" value="UniProtKB-SubCell"/>
</dbReference>
<evidence type="ECO:0000313" key="6">
    <source>
        <dbReference type="EMBL" id="QSS50666.1"/>
    </source>
</evidence>
<feature type="repeat" description="RPEL" evidence="4">
    <location>
        <begin position="91"/>
        <end position="116"/>
    </location>
</feature>
<keyword evidence="3" id="KW-0539">Nucleus</keyword>
<evidence type="ECO:0000256" key="1">
    <source>
        <dbReference type="ARBA" id="ARBA00004123"/>
    </source>
</evidence>
<sequence>MLRHHPSPTQRTRLDNINKTPSLIGPWTFPAYYRVYTRYWLFRESELIDINLTTNNHILHSFVPSIRSSPPVMAESSGVDTSPISPVERRNSLEKYLQHRPGQQDLKERHILLDTNVAPSLQAAQQELARQKAADSLKKHLEKRPDREDLVERNILPSSTAAPALQAHARELEKHMLADNLEHKIQSRPKPEELIHRGILDEDEDPTRPAQ</sequence>
<feature type="region of interest" description="Disordered" evidence="5">
    <location>
        <begin position="179"/>
        <end position="211"/>
    </location>
</feature>
<protein>
    <submittedName>
        <fullName evidence="6">RPEL repeat protein</fullName>
    </submittedName>
</protein>
<feature type="compositionally biased region" description="Basic and acidic residues" evidence="5">
    <location>
        <begin position="179"/>
        <end position="200"/>
    </location>
</feature>
<evidence type="ECO:0000313" key="7">
    <source>
        <dbReference type="Proteomes" id="UP000663419"/>
    </source>
</evidence>
<dbReference type="PANTHER" id="PTHR22793">
    <property type="entry name" value="MYOCARDIN-RELATED TRANSCRIPTION FACTOR-RELATED"/>
    <property type="match status" value="1"/>
</dbReference>
<dbReference type="Gene3D" id="6.10.140.2040">
    <property type="match status" value="1"/>
</dbReference>
<feature type="compositionally biased region" description="Basic and acidic residues" evidence="5">
    <location>
        <begin position="133"/>
        <end position="152"/>
    </location>
</feature>
<dbReference type="GO" id="GO:0045944">
    <property type="term" value="P:positive regulation of transcription by RNA polymerase II"/>
    <property type="evidence" value="ECO:0007669"/>
    <property type="project" value="TreeGrafter"/>
</dbReference>
<proteinExistence type="predicted"/>
<dbReference type="EMBL" id="CP069102">
    <property type="protein sequence ID" value="QSS50666.1"/>
    <property type="molecule type" value="Genomic_DNA"/>
</dbReference>
<evidence type="ECO:0000256" key="2">
    <source>
        <dbReference type="ARBA" id="ARBA00022737"/>
    </source>
</evidence>
<accession>A0A8A1L9P2</accession>
<gene>
    <name evidence="6" type="ORF">I7I53_11442</name>
</gene>
<dbReference type="PROSITE" id="PS51073">
    <property type="entry name" value="RPEL"/>
    <property type="match status" value="3"/>
</dbReference>
<dbReference type="Proteomes" id="UP000663419">
    <property type="component" value="Chromosome 1"/>
</dbReference>